<protein>
    <recommendedName>
        <fullName evidence="3">Cytokinin riboside 5'-monophosphate phosphoribohydrolase</fullName>
    </recommendedName>
</protein>
<dbReference type="AlphaFoldDB" id="A0A165CJX9"/>
<sequence length="227" mass="24015">MSKLAVCVFCASSLGTRPAYLAAASSLGKAIAASGRKLVYGGGMKGLMGATAHACVEAGGRVVGVIPYAMVASGGEGYGTIPGWDGGGMEVVIAKSMHERKQTMAARAEAGFIALPGGFGTFEEVLEMITWTQLGIHRKPVVLLNIFNFYSPLRQMIRDAVDSGFIPPENIALAVFVDCPEGIDPGDFDWGKAGLQALDDWKSVKGPRNFDWTLERKAETVGQKLEG</sequence>
<dbReference type="Pfam" id="PF03641">
    <property type="entry name" value="Lysine_decarbox"/>
    <property type="match status" value="1"/>
</dbReference>
<dbReference type="STRING" id="1353952.A0A165CJX9"/>
<gene>
    <name evidence="1" type="ORF">CALCODRAFT_461092</name>
</gene>
<dbReference type="GO" id="GO:0009691">
    <property type="term" value="P:cytokinin biosynthetic process"/>
    <property type="evidence" value="ECO:0007669"/>
    <property type="project" value="InterPro"/>
</dbReference>
<dbReference type="GO" id="GO:0005829">
    <property type="term" value="C:cytosol"/>
    <property type="evidence" value="ECO:0007669"/>
    <property type="project" value="TreeGrafter"/>
</dbReference>
<evidence type="ECO:0008006" key="3">
    <source>
        <dbReference type="Google" id="ProtNLM"/>
    </source>
</evidence>
<proteinExistence type="predicted"/>
<dbReference type="InterPro" id="IPR031100">
    <property type="entry name" value="LOG_fam"/>
</dbReference>
<name>A0A165CJX9_9BASI</name>
<dbReference type="PANTHER" id="PTHR31223:SF70">
    <property type="entry name" value="LOG FAMILY PROTEIN YJL055W"/>
    <property type="match status" value="1"/>
</dbReference>
<dbReference type="GO" id="GO:0016799">
    <property type="term" value="F:hydrolase activity, hydrolyzing N-glycosyl compounds"/>
    <property type="evidence" value="ECO:0007669"/>
    <property type="project" value="TreeGrafter"/>
</dbReference>
<keyword evidence="2" id="KW-1185">Reference proteome</keyword>
<dbReference type="NCBIfam" id="TIGR00730">
    <property type="entry name" value="Rossman fold protein, TIGR00730 family"/>
    <property type="match status" value="1"/>
</dbReference>
<evidence type="ECO:0000313" key="2">
    <source>
        <dbReference type="Proteomes" id="UP000076842"/>
    </source>
</evidence>
<dbReference type="SUPFAM" id="SSF102405">
    <property type="entry name" value="MCP/YpsA-like"/>
    <property type="match status" value="1"/>
</dbReference>
<dbReference type="EMBL" id="KV424135">
    <property type="protein sequence ID" value="KZT50930.1"/>
    <property type="molecule type" value="Genomic_DNA"/>
</dbReference>
<evidence type="ECO:0000313" key="1">
    <source>
        <dbReference type="EMBL" id="KZT50930.1"/>
    </source>
</evidence>
<reference evidence="1 2" key="1">
    <citation type="journal article" date="2016" name="Mol. Biol. Evol.">
        <title>Comparative Genomics of Early-Diverging Mushroom-Forming Fungi Provides Insights into the Origins of Lignocellulose Decay Capabilities.</title>
        <authorList>
            <person name="Nagy L.G."/>
            <person name="Riley R."/>
            <person name="Tritt A."/>
            <person name="Adam C."/>
            <person name="Daum C."/>
            <person name="Floudas D."/>
            <person name="Sun H."/>
            <person name="Yadav J.S."/>
            <person name="Pangilinan J."/>
            <person name="Larsson K.H."/>
            <person name="Matsuura K."/>
            <person name="Barry K."/>
            <person name="Labutti K."/>
            <person name="Kuo R."/>
            <person name="Ohm R.A."/>
            <person name="Bhattacharya S.S."/>
            <person name="Shirouzu T."/>
            <person name="Yoshinaga Y."/>
            <person name="Martin F.M."/>
            <person name="Grigoriev I.V."/>
            <person name="Hibbett D.S."/>
        </authorList>
    </citation>
    <scope>NUCLEOTIDE SEQUENCE [LARGE SCALE GENOMIC DNA]</scope>
    <source>
        <strain evidence="1 2">HHB12733</strain>
    </source>
</reference>
<dbReference type="Proteomes" id="UP000076842">
    <property type="component" value="Unassembled WGS sequence"/>
</dbReference>
<dbReference type="Gene3D" id="3.40.50.450">
    <property type="match status" value="1"/>
</dbReference>
<organism evidence="1 2">
    <name type="scientific">Calocera cornea HHB12733</name>
    <dbReference type="NCBI Taxonomy" id="1353952"/>
    <lineage>
        <taxon>Eukaryota</taxon>
        <taxon>Fungi</taxon>
        <taxon>Dikarya</taxon>
        <taxon>Basidiomycota</taxon>
        <taxon>Agaricomycotina</taxon>
        <taxon>Dacrymycetes</taxon>
        <taxon>Dacrymycetales</taxon>
        <taxon>Dacrymycetaceae</taxon>
        <taxon>Calocera</taxon>
    </lineage>
</organism>
<accession>A0A165CJX9</accession>
<dbReference type="InterPro" id="IPR005269">
    <property type="entry name" value="LOG"/>
</dbReference>
<dbReference type="OrthoDB" id="414463at2759"/>
<dbReference type="InParanoid" id="A0A165CJX9"/>
<dbReference type="PANTHER" id="PTHR31223">
    <property type="entry name" value="LOG FAMILY PROTEIN YJL055W"/>
    <property type="match status" value="1"/>
</dbReference>